<dbReference type="Proteomes" id="UP000324973">
    <property type="component" value="Unassembled WGS sequence"/>
</dbReference>
<sequence>MRHIVAIFFFLCSAAALAQHRIPDPPSGPTPACPILPGVTNVQITGDAGPDFWTCTATHLSSGKKLFDVYVGNHPPRFTPGSRYGGSTFARGRALVWFVTPTGGWDKPRVWQTFLPTGDERLSIMVVSFTKTGPAELDRITPLIAHLRVGH</sequence>
<feature type="chain" id="PRO_5022812985" evidence="1">
    <location>
        <begin position="19"/>
        <end position="151"/>
    </location>
</feature>
<name>A0A5D4XLK4_9GAMM</name>
<accession>A0A5D4XLK4</accession>
<reference evidence="2 3" key="1">
    <citation type="submission" date="2019-08" db="EMBL/GenBank/DDBJ databases">
        <title>Luteimonas viscosus sp. nov., isolated from soil of a sunflower field.</title>
        <authorList>
            <person name="Jianli Z."/>
            <person name="Ying Z."/>
        </authorList>
    </citation>
    <scope>NUCLEOTIDE SEQUENCE [LARGE SCALE GENOMIC DNA]</scope>
    <source>
        <strain evidence="2 3">XBU10</strain>
    </source>
</reference>
<gene>
    <name evidence="2" type="ORF">FZO89_00250</name>
</gene>
<organism evidence="2 3">
    <name type="scientific">Luteimonas viscosa</name>
    <dbReference type="NCBI Taxonomy" id="1132694"/>
    <lineage>
        <taxon>Bacteria</taxon>
        <taxon>Pseudomonadati</taxon>
        <taxon>Pseudomonadota</taxon>
        <taxon>Gammaproteobacteria</taxon>
        <taxon>Lysobacterales</taxon>
        <taxon>Lysobacteraceae</taxon>
        <taxon>Luteimonas</taxon>
    </lineage>
</organism>
<dbReference type="EMBL" id="VTFT01000001">
    <property type="protein sequence ID" value="TYT24835.1"/>
    <property type="molecule type" value="Genomic_DNA"/>
</dbReference>
<keyword evidence="1" id="KW-0732">Signal</keyword>
<evidence type="ECO:0000313" key="3">
    <source>
        <dbReference type="Proteomes" id="UP000324973"/>
    </source>
</evidence>
<comment type="caution">
    <text evidence="2">The sequence shown here is derived from an EMBL/GenBank/DDBJ whole genome shotgun (WGS) entry which is preliminary data.</text>
</comment>
<proteinExistence type="predicted"/>
<protein>
    <submittedName>
        <fullName evidence="2">Uncharacterized protein</fullName>
    </submittedName>
</protein>
<evidence type="ECO:0000256" key="1">
    <source>
        <dbReference type="SAM" id="SignalP"/>
    </source>
</evidence>
<dbReference type="AlphaFoldDB" id="A0A5D4XLK4"/>
<dbReference type="RefSeq" id="WP_149101385.1">
    <property type="nucleotide sequence ID" value="NZ_VTFT01000001.1"/>
</dbReference>
<evidence type="ECO:0000313" key="2">
    <source>
        <dbReference type="EMBL" id="TYT24835.1"/>
    </source>
</evidence>
<feature type="signal peptide" evidence="1">
    <location>
        <begin position="1"/>
        <end position="18"/>
    </location>
</feature>
<keyword evidence="3" id="KW-1185">Reference proteome</keyword>